<dbReference type="InterPro" id="IPR052405">
    <property type="entry name" value="Mito_Transl_Release_Factor"/>
</dbReference>
<feature type="compositionally biased region" description="Low complexity" evidence="5">
    <location>
        <begin position="149"/>
        <end position="170"/>
    </location>
</feature>
<evidence type="ECO:0000256" key="2">
    <source>
        <dbReference type="ARBA" id="ARBA00010835"/>
    </source>
</evidence>
<evidence type="ECO:0000256" key="5">
    <source>
        <dbReference type="SAM" id="MobiDB-lite"/>
    </source>
</evidence>
<dbReference type="GO" id="GO:0003747">
    <property type="term" value="F:translation release factor activity"/>
    <property type="evidence" value="ECO:0007669"/>
    <property type="project" value="InterPro"/>
</dbReference>
<comment type="similarity">
    <text evidence="2">Belongs to the prokaryotic/mitochondrial release factor family.</text>
</comment>
<dbReference type="GO" id="GO:0034551">
    <property type="term" value="P:mitochondrial respiratory chain complex III assembly"/>
    <property type="evidence" value="ECO:0007669"/>
    <property type="project" value="InterPro"/>
</dbReference>
<comment type="subcellular location">
    <subcellularLocation>
        <location evidence="1">Mitochondrion</location>
    </subcellularLocation>
</comment>
<dbReference type="AlphaFoldDB" id="A0A9Q5HQW4"/>
<dbReference type="PANTHER" id="PTHR46203">
    <property type="entry name" value="PROBABLE PEPTIDE CHAIN RELEASE FACTOR C12ORF65"/>
    <property type="match status" value="1"/>
</dbReference>
<accession>A0A9Q5HQW4</accession>
<dbReference type="CDD" id="cd20267">
    <property type="entry name" value="Complex1_LYR_LYRM7"/>
    <property type="match status" value="1"/>
</dbReference>
<keyword evidence="4" id="KW-0496">Mitochondrion</keyword>
<dbReference type="Gene3D" id="3.30.160.20">
    <property type="match status" value="1"/>
</dbReference>
<feature type="compositionally biased region" description="Basic and acidic residues" evidence="5">
    <location>
        <begin position="384"/>
        <end position="397"/>
    </location>
</feature>
<name>A0A9Q5HQW4_SANBA</name>
<dbReference type="GO" id="GO:0005739">
    <property type="term" value="C:mitochondrion"/>
    <property type="evidence" value="ECO:0007669"/>
    <property type="project" value="UniProtKB-SubCell"/>
</dbReference>
<feature type="domain" description="Prokaryotic-type class I peptide chain release factors" evidence="6">
    <location>
        <begin position="310"/>
        <end position="411"/>
    </location>
</feature>
<feature type="compositionally biased region" description="Polar residues" evidence="5">
    <location>
        <begin position="280"/>
        <end position="289"/>
    </location>
</feature>
<feature type="compositionally biased region" description="Basic and acidic residues" evidence="5">
    <location>
        <begin position="172"/>
        <end position="182"/>
    </location>
</feature>
<feature type="compositionally biased region" description="Polar residues" evidence="5">
    <location>
        <begin position="123"/>
        <end position="136"/>
    </location>
</feature>
<feature type="region of interest" description="Disordered" evidence="5">
    <location>
        <begin position="316"/>
        <end position="337"/>
    </location>
</feature>
<dbReference type="InterPro" id="IPR045853">
    <property type="entry name" value="Pep_chain_release_fac_I_sf"/>
</dbReference>
<protein>
    <recommendedName>
        <fullName evidence="6">Prokaryotic-type class I peptide chain release factors domain-containing protein</fullName>
    </recommendedName>
</protein>
<evidence type="ECO:0000259" key="6">
    <source>
        <dbReference type="Pfam" id="PF00472"/>
    </source>
</evidence>
<dbReference type="OrthoDB" id="277888at2759"/>
<feature type="compositionally biased region" description="Basic residues" evidence="5">
    <location>
        <begin position="398"/>
        <end position="409"/>
    </location>
</feature>
<organism evidence="7 8">
    <name type="scientific">Sanghuangporus baumii</name>
    <name type="common">Phellinus baumii</name>
    <dbReference type="NCBI Taxonomy" id="108892"/>
    <lineage>
        <taxon>Eukaryota</taxon>
        <taxon>Fungi</taxon>
        <taxon>Dikarya</taxon>
        <taxon>Basidiomycota</taxon>
        <taxon>Agaricomycotina</taxon>
        <taxon>Agaricomycetes</taxon>
        <taxon>Hymenochaetales</taxon>
        <taxon>Hymenochaetaceae</taxon>
        <taxon>Sanghuangporus</taxon>
    </lineage>
</organism>
<reference evidence="7" key="1">
    <citation type="submission" date="2016-06" db="EMBL/GenBank/DDBJ databases">
        <title>Draft Genome sequence of the fungus Inonotus baumii.</title>
        <authorList>
            <person name="Zhu H."/>
            <person name="Lin W."/>
        </authorList>
    </citation>
    <scope>NUCLEOTIDE SEQUENCE</scope>
    <source>
        <strain evidence="7">821</strain>
    </source>
</reference>
<keyword evidence="3" id="KW-0809">Transit peptide</keyword>
<evidence type="ECO:0000256" key="4">
    <source>
        <dbReference type="ARBA" id="ARBA00023128"/>
    </source>
</evidence>
<dbReference type="Pfam" id="PF00472">
    <property type="entry name" value="RF-1"/>
    <property type="match status" value="1"/>
</dbReference>
<feature type="region of interest" description="Disordered" evidence="5">
    <location>
        <begin position="383"/>
        <end position="409"/>
    </location>
</feature>
<dbReference type="InterPro" id="IPR045298">
    <property type="entry name" value="Complex1_LYR_LYRM7"/>
</dbReference>
<dbReference type="GO" id="GO:0032543">
    <property type="term" value="P:mitochondrial translation"/>
    <property type="evidence" value="ECO:0007669"/>
    <property type="project" value="UniProtKB-ARBA"/>
</dbReference>
<gene>
    <name evidence="7" type="ORF">A7U60_g9021</name>
</gene>
<feature type="compositionally biased region" description="Basic and acidic residues" evidence="5">
    <location>
        <begin position="218"/>
        <end position="227"/>
    </location>
</feature>
<dbReference type="SUPFAM" id="SSF75620">
    <property type="entry name" value="Release factor"/>
    <property type="match status" value="1"/>
</dbReference>
<comment type="caution">
    <text evidence="7">The sequence shown here is derived from an EMBL/GenBank/DDBJ whole genome shotgun (WGS) entry which is preliminary data.</text>
</comment>
<sequence length="431" mass="48529">MSITTELRTSARSTYRLLFRAAATTFQGDVRVLNAFRDKLRKDFKECRSAIDDPEEYAARIQFGREIADVLRKNVVQAVKVDLSGSSSSPLAYSKDWEKTSPTAQNEGLGGTWRLRLTKDTELGSNESIKSSQSTKRQTKEGGHGCCQSPLSSSASASTSDPFSPSQSTTESEEKYSSPVKPKTDEVAWIESLRFQSKSEPEDISPMTLASRFKTEPFEARKADPPKCVHSPFRSNHVHNAYNPRPFPPPRSESESELKSLLKSLDVFGPRSENADGDASSDTGVNSQKIDQKSRNINFSTLKRLSQERVKPELKEEDIEESFVRGSGPGGQSINKTSNNVQLLHKPTGIRVTCQETRSLQTNRTIARKKLLERLDRIANPGLSKEEMKRAKQVERERRRKKAKRKKERVKAALEEAFERFVRLSTVDREK</sequence>
<dbReference type="InterPro" id="IPR000352">
    <property type="entry name" value="Pep_chain_release_fac_I"/>
</dbReference>
<dbReference type="PANTHER" id="PTHR46203:SF1">
    <property type="entry name" value="MITOCHONDRIAL TRANSLATION RELEASE FACTOR IN RESCUE"/>
    <property type="match status" value="1"/>
</dbReference>
<dbReference type="Proteomes" id="UP000757232">
    <property type="component" value="Unassembled WGS sequence"/>
</dbReference>
<dbReference type="EMBL" id="LNZH02000216">
    <property type="protein sequence ID" value="OCB84341.1"/>
    <property type="molecule type" value="Genomic_DNA"/>
</dbReference>
<proteinExistence type="inferred from homology"/>
<evidence type="ECO:0000256" key="3">
    <source>
        <dbReference type="ARBA" id="ARBA00022946"/>
    </source>
</evidence>
<evidence type="ECO:0000313" key="8">
    <source>
        <dbReference type="Proteomes" id="UP000757232"/>
    </source>
</evidence>
<feature type="region of interest" description="Disordered" evidence="5">
    <location>
        <begin position="85"/>
        <end position="182"/>
    </location>
</feature>
<keyword evidence="8" id="KW-1185">Reference proteome</keyword>
<evidence type="ECO:0000256" key="1">
    <source>
        <dbReference type="ARBA" id="ARBA00004173"/>
    </source>
</evidence>
<feature type="region of interest" description="Disordered" evidence="5">
    <location>
        <begin position="218"/>
        <end position="289"/>
    </location>
</feature>
<evidence type="ECO:0000313" key="7">
    <source>
        <dbReference type="EMBL" id="OCB84341.1"/>
    </source>
</evidence>